<evidence type="ECO:0000259" key="9">
    <source>
        <dbReference type="Pfam" id="PF03175"/>
    </source>
</evidence>
<dbReference type="EMBL" id="JAPWTJ010000227">
    <property type="protein sequence ID" value="KAJ8980852.1"/>
    <property type="molecule type" value="Genomic_DNA"/>
</dbReference>
<accession>A0ABQ9JT64</accession>
<evidence type="ECO:0000313" key="11">
    <source>
        <dbReference type="Proteomes" id="UP001162164"/>
    </source>
</evidence>
<evidence type="ECO:0000256" key="5">
    <source>
        <dbReference type="ARBA" id="ARBA00022705"/>
    </source>
</evidence>
<dbReference type="PANTHER" id="PTHR31511">
    <property type="entry name" value="PROTEIN CBG23764"/>
    <property type="match status" value="1"/>
</dbReference>
<comment type="catalytic activity">
    <reaction evidence="8">
        <text>DNA(n) + a 2'-deoxyribonucleoside 5'-triphosphate = DNA(n+1) + diphosphate</text>
        <dbReference type="Rhea" id="RHEA:22508"/>
        <dbReference type="Rhea" id="RHEA-COMP:17339"/>
        <dbReference type="Rhea" id="RHEA-COMP:17340"/>
        <dbReference type="ChEBI" id="CHEBI:33019"/>
        <dbReference type="ChEBI" id="CHEBI:61560"/>
        <dbReference type="ChEBI" id="CHEBI:173112"/>
        <dbReference type="EC" id="2.7.7.7"/>
    </reaction>
</comment>
<keyword evidence="7" id="KW-0238">DNA-binding</keyword>
<dbReference type="Proteomes" id="UP001162164">
    <property type="component" value="Unassembled WGS sequence"/>
</dbReference>
<evidence type="ECO:0000256" key="3">
    <source>
        <dbReference type="ARBA" id="ARBA00022679"/>
    </source>
</evidence>
<evidence type="ECO:0000256" key="8">
    <source>
        <dbReference type="ARBA" id="ARBA00049244"/>
    </source>
</evidence>
<evidence type="ECO:0000256" key="6">
    <source>
        <dbReference type="ARBA" id="ARBA00022932"/>
    </source>
</evidence>
<evidence type="ECO:0000256" key="2">
    <source>
        <dbReference type="ARBA" id="ARBA00012417"/>
    </source>
</evidence>
<dbReference type="Pfam" id="PF03175">
    <property type="entry name" value="DNA_pol_B_2"/>
    <property type="match status" value="1"/>
</dbReference>
<protein>
    <recommendedName>
        <fullName evidence="2">DNA-directed DNA polymerase</fullName>
        <ecNumber evidence="2">2.7.7.7</ecNumber>
    </recommendedName>
</protein>
<evidence type="ECO:0000256" key="4">
    <source>
        <dbReference type="ARBA" id="ARBA00022695"/>
    </source>
</evidence>
<name>A0ABQ9JT64_9CUCU</name>
<dbReference type="SUPFAM" id="SSF56672">
    <property type="entry name" value="DNA/RNA polymerases"/>
    <property type="match status" value="1"/>
</dbReference>
<keyword evidence="3" id="KW-0808">Transferase</keyword>
<keyword evidence="5" id="KW-0235">DNA replication</keyword>
<dbReference type="InterPro" id="IPR004868">
    <property type="entry name" value="DNA-dir_DNA_pol_B_mt/vir"/>
</dbReference>
<reference evidence="10" key="1">
    <citation type="journal article" date="2023" name="Insect Mol. Biol.">
        <title>Genome sequencing provides insights into the evolution of gene families encoding plant cell wall-degrading enzymes in longhorned beetles.</title>
        <authorList>
            <person name="Shin N.R."/>
            <person name="Okamura Y."/>
            <person name="Kirsch R."/>
            <person name="Pauchet Y."/>
        </authorList>
    </citation>
    <scope>NUCLEOTIDE SEQUENCE</scope>
    <source>
        <strain evidence="10">MMC_N1</strain>
    </source>
</reference>
<keyword evidence="4" id="KW-0548">Nucleotidyltransferase</keyword>
<keyword evidence="11" id="KW-1185">Reference proteome</keyword>
<gene>
    <name evidence="10" type="ORF">NQ317_008911</name>
</gene>
<comment type="similarity">
    <text evidence="1">Belongs to the DNA polymerase type-B family.</text>
</comment>
<keyword evidence="6" id="KW-0239">DNA-directed DNA polymerase</keyword>
<organism evidence="10 11">
    <name type="scientific">Molorchus minor</name>
    <dbReference type="NCBI Taxonomy" id="1323400"/>
    <lineage>
        <taxon>Eukaryota</taxon>
        <taxon>Metazoa</taxon>
        <taxon>Ecdysozoa</taxon>
        <taxon>Arthropoda</taxon>
        <taxon>Hexapoda</taxon>
        <taxon>Insecta</taxon>
        <taxon>Pterygota</taxon>
        <taxon>Neoptera</taxon>
        <taxon>Endopterygota</taxon>
        <taxon>Coleoptera</taxon>
        <taxon>Polyphaga</taxon>
        <taxon>Cucujiformia</taxon>
        <taxon>Chrysomeloidea</taxon>
        <taxon>Cerambycidae</taxon>
        <taxon>Lamiinae</taxon>
        <taxon>Monochamini</taxon>
        <taxon>Molorchus</taxon>
    </lineage>
</organism>
<evidence type="ECO:0000313" key="10">
    <source>
        <dbReference type="EMBL" id="KAJ8980852.1"/>
    </source>
</evidence>
<dbReference type="PANTHER" id="PTHR31511:SF12">
    <property type="entry name" value="RHO TERMINATION FACTOR N-TERMINAL DOMAIN-CONTAINING PROTEIN"/>
    <property type="match status" value="1"/>
</dbReference>
<sequence>MEILEERALPSSTDFHNKLNDEDVSEDDYIHAQNVWKAFKLTNLKEYTQLYLKTDVLLLADVFENFRERCLNTYGLDPAHYYTLPGYTWDCMLKHTNVKLEFLQDVDMLLFFEKGIRGGVSQCCNRYAKANNKYMVNYDSNKPSNYLLYFDVNGLYAWAMSQYLPYGGFEFVDDCENFNILSVPDDSPFGYILEVDLNYPNNLHDLHRDLPLCPEHRTPTNSKLSKLMTTLYDKKRYIIHYRNLKQCLNAGLRLKKIHRILKFRQSAWLKTYVDLNTSLRTNAKNEFEKNLFRLILNAVFGKTMENIRKHQDLIERAAKLSKFENIVKNTLWV</sequence>
<evidence type="ECO:0000256" key="7">
    <source>
        <dbReference type="ARBA" id="ARBA00023125"/>
    </source>
</evidence>
<dbReference type="InterPro" id="IPR043502">
    <property type="entry name" value="DNA/RNA_pol_sf"/>
</dbReference>
<evidence type="ECO:0000256" key="1">
    <source>
        <dbReference type="ARBA" id="ARBA00005755"/>
    </source>
</evidence>
<proteinExistence type="inferred from homology"/>
<dbReference type="EC" id="2.7.7.7" evidence="2"/>
<feature type="domain" description="DNA-directed DNA polymerase family B mitochondria/virus" evidence="9">
    <location>
        <begin position="26"/>
        <end position="320"/>
    </location>
</feature>
<comment type="caution">
    <text evidence="10">The sequence shown here is derived from an EMBL/GenBank/DDBJ whole genome shotgun (WGS) entry which is preliminary data.</text>
</comment>